<dbReference type="PRINTS" id="PR00189">
    <property type="entry name" value="TRNSTHYRETIN"/>
</dbReference>
<dbReference type="STRING" id="634500.EbC_08660"/>
<dbReference type="HOGENOM" id="CLU_115536_1_0_6"/>
<dbReference type="AlphaFoldDB" id="D8MNJ0"/>
<evidence type="ECO:0000313" key="13">
    <source>
        <dbReference type="EMBL" id="CAX58397.1"/>
    </source>
</evidence>
<name>D8MNJ0_ERWBE</name>
<dbReference type="EC" id="3.5.2.17" evidence="5 10"/>
<evidence type="ECO:0000256" key="8">
    <source>
        <dbReference type="ARBA" id="ARBA00022801"/>
    </source>
</evidence>
<comment type="similarity">
    <text evidence="3 10">Belongs to the transthyretin family. 5-hydroxyisourate hydrolase subfamily.</text>
</comment>
<dbReference type="PANTHER" id="PTHR10395:SF7">
    <property type="entry name" value="5-HYDROXYISOURATE HYDROLASE"/>
    <property type="match status" value="1"/>
</dbReference>
<dbReference type="NCBIfam" id="TIGR02962">
    <property type="entry name" value="hdxy_isourate"/>
    <property type="match status" value="1"/>
</dbReference>
<feature type="binding site" evidence="9">
    <location>
        <position position="45"/>
    </location>
    <ligand>
        <name>substrate</name>
    </ligand>
</feature>
<dbReference type="InterPro" id="IPR014306">
    <property type="entry name" value="Hydroxyisourate_hydrolase"/>
</dbReference>
<dbReference type="RefSeq" id="WP_013200900.1">
    <property type="nucleotide sequence ID" value="NC_014306.1"/>
</dbReference>
<reference evidence="13 14" key="1">
    <citation type="journal article" date="2010" name="BMC Genomics">
        <title>Genome comparison of the epiphytic bacteria Erwinia billingiae and E. tasmaniensis with the pear pathogen E. pyrifoliae.</title>
        <authorList>
            <person name="Kube M."/>
            <person name="Migdoll A.M."/>
            <person name="Gehring I."/>
            <person name="Heitmann K."/>
            <person name="Mayer Y."/>
            <person name="Kuhl H."/>
            <person name="Knaust F."/>
            <person name="Geider K."/>
            <person name="Reinhardt R."/>
        </authorList>
    </citation>
    <scope>NUCLEOTIDE SEQUENCE [LARGE SCALE GENOMIC DNA]</scope>
    <source>
        <strain evidence="13 14">Eb661</strain>
    </source>
</reference>
<evidence type="ECO:0000256" key="10">
    <source>
        <dbReference type="RuleBase" id="RU361270"/>
    </source>
</evidence>
<evidence type="ECO:0000256" key="9">
    <source>
        <dbReference type="PIRSR" id="PIRSR600895-51"/>
    </source>
</evidence>
<evidence type="ECO:0000256" key="7">
    <source>
        <dbReference type="ARBA" id="ARBA00022631"/>
    </source>
</evidence>
<evidence type="ECO:0000313" key="14">
    <source>
        <dbReference type="Proteomes" id="UP000008793"/>
    </source>
</evidence>
<dbReference type="KEGG" id="ebi:EbC_08660"/>
<dbReference type="Gene3D" id="2.60.40.180">
    <property type="entry name" value="Transthyretin/hydroxyisourate hydrolase domain"/>
    <property type="match status" value="1"/>
</dbReference>
<accession>D8MNJ0</accession>
<protein>
    <recommendedName>
        <fullName evidence="6 10">5-hydroxyisourate hydrolase</fullName>
        <shortName evidence="10">HIU hydrolase</shortName>
        <shortName evidence="10">HIUHase</shortName>
        <ecNumber evidence="5 10">3.5.2.17</ecNumber>
    </recommendedName>
</protein>
<keyword evidence="8 10" id="KW-0378">Hydrolase</keyword>
<feature type="binding site" evidence="9">
    <location>
        <position position="108"/>
    </location>
    <ligand>
        <name>substrate</name>
    </ligand>
</feature>
<feature type="binding site" evidence="9">
    <location>
        <position position="7"/>
    </location>
    <ligand>
        <name>substrate</name>
    </ligand>
</feature>
<comment type="function">
    <text evidence="2">Catalyzes the hydrolysis of 5-hydroxyisourate (HIU) to 2-oxo-4-hydroxy-4-carboxy-5-ureidoimidazoline (OHCU).</text>
</comment>
<feature type="domain" description="Transthyretin/hydroxyisourate hydrolase" evidence="12">
    <location>
        <begin position="4"/>
        <end position="110"/>
    </location>
</feature>
<sequence>MNTITTHVLDTAVGKPATGVSISLEQHGSNGWQPVSKGSTDADGRIKDLTPQGLGAGQYRLVADLASFFAASGRETLYASAQIDFVLPEQGGHYHLPFLISPWSWSTYRGS</sequence>
<proteinExistence type="inferred from homology"/>
<feature type="compositionally biased region" description="Polar residues" evidence="11">
    <location>
        <begin position="25"/>
        <end position="39"/>
    </location>
</feature>
<evidence type="ECO:0000256" key="6">
    <source>
        <dbReference type="ARBA" id="ARBA00017539"/>
    </source>
</evidence>
<evidence type="ECO:0000256" key="2">
    <source>
        <dbReference type="ARBA" id="ARBA00002704"/>
    </source>
</evidence>
<evidence type="ECO:0000256" key="4">
    <source>
        <dbReference type="ARBA" id="ARBA00011881"/>
    </source>
</evidence>
<dbReference type="Pfam" id="PF00576">
    <property type="entry name" value="Transthyretin"/>
    <property type="match status" value="1"/>
</dbReference>
<dbReference type="InterPro" id="IPR023416">
    <property type="entry name" value="Transthyretin/HIU_hydrolase_d"/>
</dbReference>
<dbReference type="InterPro" id="IPR000895">
    <property type="entry name" value="Transthyretin/HIU_hydrolase"/>
</dbReference>
<evidence type="ECO:0000256" key="11">
    <source>
        <dbReference type="SAM" id="MobiDB-lite"/>
    </source>
</evidence>
<organism evidence="14">
    <name type="scientific">Erwinia billingiae (strain Eb661)</name>
    <dbReference type="NCBI Taxonomy" id="634500"/>
    <lineage>
        <taxon>Bacteria</taxon>
        <taxon>Pseudomonadati</taxon>
        <taxon>Pseudomonadota</taxon>
        <taxon>Gammaproteobacteria</taxon>
        <taxon>Enterobacterales</taxon>
        <taxon>Erwiniaceae</taxon>
        <taxon>Erwinia</taxon>
    </lineage>
</organism>
<dbReference type="GO" id="GO:0006144">
    <property type="term" value="P:purine nucleobase metabolic process"/>
    <property type="evidence" value="ECO:0007669"/>
    <property type="project" value="UniProtKB-KW"/>
</dbReference>
<dbReference type="EMBL" id="FP236843">
    <property type="protein sequence ID" value="CAX58397.1"/>
    <property type="molecule type" value="Genomic_DNA"/>
</dbReference>
<dbReference type="CDD" id="cd05822">
    <property type="entry name" value="TLP_HIUase"/>
    <property type="match status" value="1"/>
</dbReference>
<dbReference type="eggNOG" id="COG2351">
    <property type="taxonomic scope" value="Bacteria"/>
</dbReference>
<comment type="catalytic activity">
    <reaction evidence="1 10">
        <text>5-hydroxyisourate + H2O = 5-hydroxy-2-oxo-4-ureido-2,5-dihydro-1H-imidazole-5-carboxylate + H(+)</text>
        <dbReference type="Rhea" id="RHEA:23736"/>
        <dbReference type="ChEBI" id="CHEBI:15377"/>
        <dbReference type="ChEBI" id="CHEBI:15378"/>
        <dbReference type="ChEBI" id="CHEBI:18072"/>
        <dbReference type="ChEBI" id="CHEBI:58639"/>
        <dbReference type="EC" id="3.5.2.17"/>
    </reaction>
</comment>
<comment type="subunit">
    <text evidence="4 10">Homotetramer.</text>
</comment>
<dbReference type="PROSITE" id="PS00768">
    <property type="entry name" value="TRANSTHYRETIN_1"/>
    <property type="match status" value="1"/>
</dbReference>
<keyword evidence="14" id="KW-1185">Reference proteome</keyword>
<dbReference type="PANTHER" id="PTHR10395">
    <property type="entry name" value="URICASE AND TRANSTHYRETIN-RELATED"/>
    <property type="match status" value="1"/>
</dbReference>
<dbReference type="GeneID" id="90510887"/>
<feature type="region of interest" description="Disordered" evidence="11">
    <location>
        <begin position="25"/>
        <end position="49"/>
    </location>
</feature>
<evidence type="ECO:0000256" key="1">
    <source>
        <dbReference type="ARBA" id="ARBA00001043"/>
    </source>
</evidence>
<evidence type="ECO:0000256" key="5">
    <source>
        <dbReference type="ARBA" id="ARBA00012609"/>
    </source>
</evidence>
<dbReference type="InterPro" id="IPR023418">
    <property type="entry name" value="Thyroxine_BS"/>
</dbReference>
<dbReference type="GO" id="GO:0033971">
    <property type="term" value="F:hydroxyisourate hydrolase activity"/>
    <property type="evidence" value="ECO:0007669"/>
    <property type="project" value="UniProtKB-EC"/>
</dbReference>
<evidence type="ECO:0000256" key="3">
    <source>
        <dbReference type="ARBA" id="ARBA00009850"/>
    </source>
</evidence>
<dbReference type="Proteomes" id="UP000008793">
    <property type="component" value="Chromosome"/>
</dbReference>
<keyword evidence="7 10" id="KW-0659">Purine metabolism</keyword>
<dbReference type="InterPro" id="IPR036817">
    <property type="entry name" value="Transthyretin/HIU_hydrolase_sf"/>
</dbReference>
<gene>
    <name evidence="13" type="ordered locus">EbC_08660</name>
</gene>
<evidence type="ECO:0000259" key="12">
    <source>
        <dbReference type="Pfam" id="PF00576"/>
    </source>
</evidence>
<dbReference type="SUPFAM" id="SSF49472">
    <property type="entry name" value="Transthyretin (synonym: prealbumin)"/>
    <property type="match status" value="1"/>
</dbReference>